<gene>
    <name evidence="1" type="ORF">SAMN02982927_01783</name>
</gene>
<dbReference type="EMBL" id="FOOY01000010">
    <property type="protein sequence ID" value="SFG45172.1"/>
    <property type="molecule type" value="Genomic_DNA"/>
</dbReference>
<dbReference type="OrthoDB" id="9792137at2"/>
<dbReference type="InterPro" id="IPR036663">
    <property type="entry name" value="Fumarylacetoacetase_C_sf"/>
</dbReference>
<evidence type="ECO:0000313" key="2">
    <source>
        <dbReference type="Proteomes" id="UP000198752"/>
    </source>
</evidence>
<sequence length="256" mass="27816">MVFTQDNLSEKLYKSLSKGEPLAWKGVEHSELTPALAYDVQHTFNAKKGESVKGYKISLTSKTTQDMFHSDSPLYGQIVDSSVLKDGATVDLSTLNEPLLELELEFTALEDLSPEDDEQALLDKTDVAPGIEVPDSRFKDWFPVLPLELVISDSAVCGRVVVGDAAPKPSLDELSDVTSKVTLNGKPLTSGVSSEVLGNPLHALKWLVQKLDQEGKKVTKGTTVSTGTFCLPKKLEKGTYVATFDHNLGSVTLHVK</sequence>
<accession>A0A1I2RX90</accession>
<keyword evidence="2" id="KW-1185">Reference proteome</keyword>
<dbReference type="PANTHER" id="PTHR30143">
    <property type="entry name" value="ACID HYDRATASE"/>
    <property type="match status" value="1"/>
</dbReference>
<dbReference type="Gene3D" id="3.90.850.10">
    <property type="entry name" value="Fumarylacetoacetase-like, C-terminal domain"/>
    <property type="match status" value="1"/>
</dbReference>
<organism evidence="1 2">
    <name type="scientific">Sporolactobacillus nakayamae</name>
    <dbReference type="NCBI Taxonomy" id="269670"/>
    <lineage>
        <taxon>Bacteria</taxon>
        <taxon>Bacillati</taxon>
        <taxon>Bacillota</taxon>
        <taxon>Bacilli</taxon>
        <taxon>Bacillales</taxon>
        <taxon>Sporolactobacillaceae</taxon>
        <taxon>Sporolactobacillus</taxon>
    </lineage>
</organism>
<proteinExistence type="predicted"/>
<reference evidence="2" key="1">
    <citation type="submission" date="2016-10" db="EMBL/GenBank/DDBJ databases">
        <authorList>
            <person name="Varghese N."/>
            <person name="Submissions S."/>
        </authorList>
    </citation>
    <scope>NUCLEOTIDE SEQUENCE [LARGE SCALE GENOMIC DNA]</scope>
    <source>
        <strain evidence="2">ATCC 700379</strain>
    </source>
</reference>
<name>A0A1I2RX90_9BACL</name>
<dbReference type="STRING" id="269670.SAMN02982927_01783"/>
<dbReference type="AlphaFoldDB" id="A0A1I2RX90"/>
<dbReference type="GO" id="GO:0005737">
    <property type="term" value="C:cytoplasm"/>
    <property type="evidence" value="ECO:0007669"/>
    <property type="project" value="TreeGrafter"/>
</dbReference>
<dbReference type="SUPFAM" id="SSF56529">
    <property type="entry name" value="FAH"/>
    <property type="match status" value="1"/>
</dbReference>
<evidence type="ECO:0000313" key="1">
    <source>
        <dbReference type="EMBL" id="SFG45172.1"/>
    </source>
</evidence>
<dbReference type="RefSeq" id="WP_093672112.1">
    <property type="nucleotide sequence ID" value="NZ_FOOY01000010.1"/>
</dbReference>
<dbReference type="Proteomes" id="UP000198752">
    <property type="component" value="Unassembled WGS sequence"/>
</dbReference>
<dbReference type="PANTHER" id="PTHR30143:SF0">
    <property type="entry name" value="2-KETO-4-PENTENOATE HYDRATASE"/>
    <property type="match status" value="1"/>
</dbReference>
<dbReference type="InterPro" id="IPR050772">
    <property type="entry name" value="Hydratase-Decarb/MhpD_sf"/>
</dbReference>
<protein>
    <submittedName>
        <fullName evidence="1">2-oxo-hept-3-ene-1,7-dioate hydratase</fullName>
    </submittedName>
</protein>
<dbReference type="GO" id="GO:0008684">
    <property type="term" value="F:2-oxopent-4-enoate hydratase activity"/>
    <property type="evidence" value="ECO:0007669"/>
    <property type="project" value="TreeGrafter"/>
</dbReference>